<dbReference type="VEuPathDB" id="TriTrypDB:Tbg972.6.4010"/>
<keyword evidence="1" id="KW-1133">Transmembrane helix</keyword>
<evidence type="ECO:0000313" key="3">
    <source>
        <dbReference type="Proteomes" id="UP000002316"/>
    </source>
</evidence>
<sequence length="179" mass="19794">MALRKRCGVTCCFYGSWPPTVGFANLTLTSICLFILDGLCFAFARVKVCVMPVMLPADWACVDILVCVCVFGKLMSVAKIEEGAIKRKPLLPMCVCVWEKIARKKHGTSPALFRMPCYTVVRRFGGPQNSCSFPLCLSGGIRTVWLCFICFVRYATHLPAFWGGCGSCYDAVQVNCFSI</sequence>
<accession>C9ZR93</accession>
<dbReference type="Proteomes" id="UP000002316">
    <property type="component" value="Chromosome 6"/>
</dbReference>
<feature type="transmembrane region" description="Helical" evidence="1">
    <location>
        <begin position="23"/>
        <end position="44"/>
    </location>
</feature>
<reference evidence="3" key="1">
    <citation type="journal article" date="2010" name="PLoS Negl. Trop. Dis.">
        <title>The genome sequence of Trypanosoma brucei gambiense, causative agent of chronic human african trypanosomiasis.</title>
        <authorList>
            <person name="Jackson A.P."/>
            <person name="Sanders M."/>
            <person name="Berry A."/>
            <person name="McQuillan J."/>
            <person name="Aslett M.A."/>
            <person name="Quail M.A."/>
            <person name="Chukualim B."/>
            <person name="Capewell P."/>
            <person name="MacLeod A."/>
            <person name="Melville S.E."/>
            <person name="Gibson W."/>
            <person name="Barry J.D."/>
            <person name="Berriman M."/>
            <person name="Hertz-Fowler C."/>
        </authorList>
    </citation>
    <scope>NUCLEOTIDE SEQUENCE [LARGE SCALE GENOMIC DNA]</scope>
    <source>
        <strain evidence="3">MHOM/CI/86/DAL972</strain>
    </source>
</reference>
<evidence type="ECO:0000313" key="2">
    <source>
        <dbReference type="EMBL" id="CBH11923.1"/>
    </source>
</evidence>
<keyword evidence="1" id="KW-0812">Transmembrane</keyword>
<dbReference type="AlphaFoldDB" id="C9ZR93"/>
<protein>
    <submittedName>
        <fullName evidence="2">Uncharacterized protein</fullName>
    </submittedName>
</protein>
<keyword evidence="1" id="KW-0472">Membrane</keyword>
<evidence type="ECO:0000256" key="1">
    <source>
        <dbReference type="SAM" id="Phobius"/>
    </source>
</evidence>
<organism evidence="2 3">
    <name type="scientific">Trypanosoma brucei gambiense (strain MHOM/CI/86/DAL972)</name>
    <dbReference type="NCBI Taxonomy" id="679716"/>
    <lineage>
        <taxon>Eukaryota</taxon>
        <taxon>Discoba</taxon>
        <taxon>Euglenozoa</taxon>
        <taxon>Kinetoplastea</taxon>
        <taxon>Metakinetoplastina</taxon>
        <taxon>Trypanosomatida</taxon>
        <taxon>Trypanosomatidae</taxon>
        <taxon>Trypanosoma</taxon>
    </lineage>
</organism>
<gene>
    <name evidence="2" type="ORF">TbgDal_VI4010</name>
</gene>
<dbReference type="EMBL" id="FN554969">
    <property type="protein sequence ID" value="CBH11923.1"/>
    <property type="molecule type" value="Genomic_DNA"/>
</dbReference>
<proteinExistence type="predicted"/>
<name>C9ZR93_TRYB9</name>
<dbReference type="RefSeq" id="XP_011774208.1">
    <property type="nucleotide sequence ID" value="XM_011775906.1"/>
</dbReference>
<dbReference type="KEGG" id="tbg:TbgDal_VI4010"/>
<dbReference type="GeneID" id="23862063"/>